<feature type="domain" description="Nitroreductase" evidence="2">
    <location>
        <begin position="239"/>
        <end position="299"/>
    </location>
</feature>
<keyword evidence="4" id="KW-1185">Reference proteome</keyword>
<gene>
    <name evidence="3" type="ORF">EIL87_20305</name>
</gene>
<comment type="caution">
    <text evidence="3">The sequence shown here is derived from an EMBL/GenBank/DDBJ whole genome shotgun (WGS) entry which is preliminary data.</text>
</comment>
<protein>
    <submittedName>
        <fullName evidence="3">Nitroreductase</fullName>
    </submittedName>
</protein>
<evidence type="ECO:0000256" key="1">
    <source>
        <dbReference type="SAM" id="MobiDB-lite"/>
    </source>
</evidence>
<dbReference type="EMBL" id="RSAA01000020">
    <property type="protein sequence ID" value="RRO14318.1"/>
    <property type="molecule type" value="Genomic_DNA"/>
</dbReference>
<dbReference type="GO" id="GO:0016491">
    <property type="term" value="F:oxidoreductase activity"/>
    <property type="evidence" value="ECO:0007669"/>
    <property type="project" value="InterPro"/>
</dbReference>
<proteinExistence type="predicted"/>
<dbReference type="OrthoDB" id="8156917at2"/>
<evidence type="ECO:0000313" key="3">
    <source>
        <dbReference type="EMBL" id="RRO14318.1"/>
    </source>
</evidence>
<dbReference type="NCBIfam" id="NF047509">
    <property type="entry name" value="Rv3131_FMN_oxido"/>
    <property type="match status" value="1"/>
</dbReference>
<dbReference type="Gene3D" id="3.40.109.10">
    <property type="entry name" value="NADH Oxidase"/>
    <property type="match status" value="1"/>
</dbReference>
<organism evidence="3 4">
    <name type="scientific">Saccharopolyspora rhizosphaerae</name>
    <dbReference type="NCBI Taxonomy" id="2492662"/>
    <lineage>
        <taxon>Bacteria</taxon>
        <taxon>Bacillati</taxon>
        <taxon>Actinomycetota</taxon>
        <taxon>Actinomycetes</taxon>
        <taxon>Pseudonocardiales</taxon>
        <taxon>Pseudonocardiaceae</taxon>
        <taxon>Saccharopolyspora</taxon>
    </lineage>
</organism>
<dbReference type="AlphaFoldDB" id="A0A426JM72"/>
<dbReference type="Proteomes" id="UP000274515">
    <property type="component" value="Unassembled WGS sequence"/>
</dbReference>
<dbReference type="Pfam" id="PF00881">
    <property type="entry name" value="Nitroreductase"/>
    <property type="match status" value="1"/>
</dbReference>
<evidence type="ECO:0000259" key="2">
    <source>
        <dbReference type="Pfam" id="PF00881"/>
    </source>
</evidence>
<accession>A0A426JM72</accession>
<reference evidence="3 4" key="1">
    <citation type="submission" date="2018-11" db="EMBL/GenBank/DDBJ databases">
        <title>Saccharopolyspora rhizosphaerae sp. nov., an actinomycete isolated from rhizosphere soil in Thailand.</title>
        <authorList>
            <person name="Intra B."/>
            <person name="Euanorasetr J."/>
            <person name="Take A."/>
            <person name="Inahashi Y."/>
            <person name="Mori M."/>
            <person name="Panbangred W."/>
            <person name="Matsumoto A."/>
        </authorList>
    </citation>
    <scope>NUCLEOTIDE SEQUENCE [LARGE SCALE GENOMIC DNA]</scope>
    <source>
        <strain evidence="3 4">H219</strain>
    </source>
</reference>
<feature type="region of interest" description="Disordered" evidence="1">
    <location>
        <begin position="185"/>
        <end position="205"/>
    </location>
</feature>
<dbReference type="InterPro" id="IPR000415">
    <property type="entry name" value="Nitroreductase-like"/>
</dbReference>
<evidence type="ECO:0000313" key="4">
    <source>
        <dbReference type="Proteomes" id="UP000274515"/>
    </source>
</evidence>
<dbReference type="InterPro" id="IPR029479">
    <property type="entry name" value="Nitroreductase"/>
</dbReference>
<dbReference type="InterPro" id="IPR050627">
    <property type="entry name" value="Nitroreductase/BluB"/>
</dbReference>
<sequence>MTPAEIEQVIRRAGLAPSLHNTQPWRFRILPQMIELHYDPARRLPVADPAGRELRLACGAALFNLRLALESAGIRPNVALLPHLAGPTALAEIRSGGHAAPRPETLRLHAAIPQRHSHRAPFRNVPVPTTERNDMLLAAQAEQCWLHLVTPGELGTLEGLVHRAHRVQEADSRFRAELAAWTGRPGDALEGVPTSAAGPRPGPQDQWVHRDFSAGVSPRPEGVEYESHPLLVVLCTHQESPYAELQAGQAVQNVWLTATARGLAASMISEVIEVRDTRDELRHLLGGTLHPQALLRIGYGGPTVPAPRRAIDDLILE</sequence>
<dbReference type="PANTHER" id="PTHR23026:SF123">
    <property type="entry name" value="NAD(P)H NITROREDUCTASE RV3131-RELATED"/>
    <property type="match status" value="1"/>
</dbReference>
<dbReference type="SUPFAM" id="SSF55469">
    <property type="entry name" value="FMN-dependent nitroreductase-like"/>
    <property type="match status" value="2"/>
</dbReference>
<dbReference type="PANTHER" id="PTHR23026">
    <property type="entry name" value="NADPH NITROREDUCTASE"/>
    <property type="match status" value="1"/>
</dbReference>
<name>A0A426JM72_9PSEU</name>